<keyword evidence="3" id="KW-1185">Reference proteome</keyword>
<accession>A0ABT8N1A4</accession>
<sequence length="94" mass="10298">MKSIILSSAMRDEKIQPLEALLIRQGTFALVFGIIIIPLLLTQSYTLTIGSSNTFWLIGLVALAGTVSFVFYYKANKLIGPVKAMAFNSKSTIK</sequence>
<evidence type="ECO:0000313" key="3">
    <source>
        <dbReference type="Proteomes" id="UP001172055"/>
    </source>
</evidence>
<protein>
    <submittedName>
        <fullName evidence="2">Uncharacterized protein</fullName>
    </submittedName>
</protein>
<gene>
    <name evidence="2" type="ORF">QWY14_07660</name>
</gene>
<dbReference type="RefSeq" id="WP_301723260.1">
    <property type="nucleotide sequence ID" value="NZ_JAUJWV010000001.1"/>
</dbReference>
<evidence type="ECO:0000313" key="2">
    <source>
        <dbReference type="EMBL" id="MDN7241665.1"/>
    </source>
</evidence>
<keyword evidence="1" id="KW-1133">Transmembrane helix</keyword>
<name>A0ABT8N1A4_9BACL</name>
<comment type="caution">
    <text evidence="2">The sequence shown here is derived from an EMBL/GenBank/DDBJ whole genome shotgun (WGS) entry which is preliminary data.</text>
</comment>
<organism evidence="2 3">
    <name type="scientific">Planococcus shixiaomingii</name>
    <dbReference type="NCBI Taxonomy" id="3058393"/>
    <lineage>
        <taxon>Bacteria</taxon>
        <taxon>Bacillati</taxon>
        <taxon>Bacillota</taxon>
        <taxon>Bacilli</taxon>
        <taxon>Bacillales</taxon>
        <taxon>Caryophanaceae</taxon>
        <taxon>Planococcus</taxon>
    </lineage>
</organism>
<reference evidence="2 3" key="1">
    <citation type="submission" date="2023-06" db="EMBL/GenBank/DDBJ databases">
        <title>Novel species in genus Planococcus.</title>
        <authorList>
            <person name="Ning S."/>
        </authorList>
    </citation>
    <scope>NUCLEOTIDE SEQUENCE [LARGE SCALE GENOMIC DNA]</scope>
    <source>
        <strain evidence="2 3">N028</strain>
    </source>
</reference>
<dbReference type="Proteomes" id="UP001172055">
    <property type="component" value="Unassembled WGS sequence"/>
</dbReference>
<proteinExistence type="predicted"/>
<keyword evidence="1" id="KW-0472">Membrane</keyword>
<feature type="transmembrane region" description="Helical" evidence="1">
    <location>
        <begin position="21"/>
        <end position="41"/>
    </location>
</feature>
<keyword evidence="1" id="KW-0812">Transmembrane</keyword>
<dbReference type="EMBL" id="JAUJWV010000001">
    <property type="protein sequence ID" value="MDN7241665.1"/>
    <property type="molecule type" value="Genomic_DNA"/>
</dbReference>
<feature type="transmembrane region" description="Helical" evidence="1">
    <location>
        <begin position="53"/>
        <end position="73"/>
    </location>
</feature>
<evidence type="ECO:0000256" key="1">
    <source>
        <dbReference type="SAM" id="Phobius"/>
    </source>
</evidence>